<organism evidence="1">
    <name type="scientific">marine sediment metagenome</name>
    <dbReference type="NCBI Taxonomy" id="412755"/>
    <lineage>
        <taxon>unclassified sequences</taxon>
        <taxon>metagenomes</taxon>
        <taxon>ecological metagenomes</taxon>
    </lineage>
</organism>
<feature type="non-terminal residue" evidence="1">
    <location>
        <position position="34"/>
    </location>
</feature>
<dbReference type="SUPFAM" id="SSF51569">
    <property type="entry name" value="Aldolase"/>
    <property type="match status" value="1"/>
</dbReference>
<proteinExistence type="predicted"/>
<reference evidence="1" key="1">
    <citation type="journal article" date="2014" name="Front. Microbiol.">
        <title>High frequency of phylogenetically diverse reductive dehalogenase-homologous genes in deep subseafloor sedimentary metagenomes.</title>
        <authorList>
            <person name="Kawai M."/>
            <person name="Futagami T."/>
            <person name="Toyoda A."/>
            <person name="Takaki Y."/>
            <person name="Nishi S."/>
            <person name="Hori S."/>
            <person name="Arai W."/>
            <person name="Tsubouchi T."/>
            <person name="Morono Y."/>
            <person name="Uchiyama I."/>
            <person name="Ito T."/>
            <person name="Fujiyama A."/>
            <person name="Inagaki F."/>
            <person name="Takami H."/>
        </authorList>
    </citation>
    <scope>NUCLEOTIDE SEQUENCE</scope>
    <source>
        <strain evidence="1">Expedition CK06-06</strain>
    </source>
</reference>
<dbReference type="EMBL" id="BARS01058345">
    <property type="protein sequence ID" value="GAG47631.1"/>
    <property type="molecule type" value="Genomic_DNA"/>
</dbReference>
<dbReference type="AlphaFoldDB" id="X0ZGZ8"/>
<gene>
    <name evidence="1" type="ORF">S01H1_85131</name>
</gene>
<dbReference type="GO" id="GO:0005975">
    <property type="term" value="P:carbohydrate metabolic process"/>
    <property type="evidence" value="ECO:0007669"/>
    <property type="project" value="InterPro"/>
</dbReference>
<sequence length="34" mass="3799">MALVNTKKMFEMAYKNGYAVGAFNVNNMEITQGI</sequence>
<dbReference type="Gene3D" id="3.20.20.70">
    <property type="entry name" value="Aldolase class I"/>
    <property type="match status" value="1"/>
</dbReference>
<dbReference type="GO" id="GO:0016832">
    <property type="term" value="F:aldehyde-lyase activity"/>
    <property type="evidence" value="ECO:0007669"/>
    <property type="project" value="InterPro"/>
</dbReference>
<evidence type="ECO:0000313" key="1">
    <source>
        <dbReference type="EMBL" id="GAG47631.1"/>
    </source>
</evidence>
<name>X0ZGZ8_9ZZZZ</name>
<dbReference type="Pfam" id="PF01116">
    <property type="entry name" value="F_bP_aldolase"/>
    <property type="match status" value="1"/>
</dbReference>
<evidence type="ECO:0008006" key="2">
    <source>
        <dbReference type="Google" id="ProtNLM"/>
    </source>
</evidence>
<dbReference type="InterPro" id="IPR013785">
    <property type="entry name" value="Aldolase_TIM"/>
</dbReference>
<protein>
    <recommendedName>
        <fullName evidence="2">Fructose-bisphosphate aldolase</fullName>
    </recommendedName>
</protein>
<dbReference type="InterPro" id="IPR000771">
    <property type="entry name" value="FBA_II"/>
</dbReference>
<comment type="caution">
    <text evidence="1">The sequence shown here is derived from an EMBL/GenBank/DDBJ whole genome shotgun (WGS) entry which is preliminary data.</text>
</comment>
<accession>X0ZGZ8</accession>
<dbReference type="GO" id="GO:0008270">
    <property type="term" value="F:zinc ion binding"/>
    <property type="evidence" value="ECO:0007669"/>
    <property type="project" value="InterPro"/>
</dbReference>